<name>A0A0C9WG77_9AGAM</name>
<sequence length="229" mass="25194">MSHSFVLAKFSPERSATWTSFYGSQRAAYLTTRPFAALRIPPVDIGSNIQCRGVLFAVSTAKPSGTYYVTLEPASGDSEGIKSPHLVSDPHSAQNIPGTLYIQTIPPLYEPYSRPPDSSNFHYLYGSESHSLEPQPRPLGQGESQPQCDRYSEPPSHTSLDLQPCDLGSHLQSEPEYVLHGPDSESIPPYDRNPFPLPDSDPDEHLALLAPSQQMIHETLASLHPEEVS</sequence>
<gene>
    <name evidence="2" type="ORF">HYDPIDRAFT_28291</name>
</gene>
<evidence type="ECO:0000313" key="2">
    <source>
        <dbReference type="EMBL" id="KIJ64947.1"/>
    </source>
</evidence>
<accession>A0A0C9WG77</accession>
<dbReference type="Proteomes" id="UP000053820">
    <property type="component" value="Unassembled WGS sequence"/>
</dbReference>
<feature type="region of interest" description="Disordered" evidence="1">
    <location>
        <begin position="119"/>
        <end position="205"/>
    </location>
</feature>
<keyword evidence="3" id="KW-1185">Reference proteome</keyword>
<evidence type="ECO:0000313" key="3">
    <source>
        <dbReference type="Proteomes" id="UP000053820"/>
    </source>
</evidence>
<dbReference type="OrthoDB" id="2689908at2759"/>
<dbReference type="AlphaFoldDB" id="A0A0C9WG77"/>
<dbReference type="HOGENOM" id="CLU_1209971_0_0_1"/>
<protein>
    <submittedName>
        <fullName evidence="2">Uncharacterized protein</fullName>
    </submittedName>
</protein>
<proteinExistence type="predicted"/>
<reference evidence="2 3" key="1">
    <citation type="submission" date="2014-04" db="EMBL/GenBank/DDBJ databases">
        <title>Evolutionary Origins and Diversification of the Mycorrhizal Mutualists.</title>
        <authorList>
            <consortium name="DOE Joint Genome Institute"/>
            <consortium name="Mycorrhizal Genomics Consortium"/>
            <person name="Kohler A."/>
            <person name="Kuo A."/>
            <person name="Nagy L.G."/>
            <person name="Floudas D."/>
            <person name="Copeland A."/>
            <person name="Barry K.W."/>
            <person name="Cichocki N."/>
            <person name="Veneault-Fourrey C."/>
            <person name="LaButti K."/>
            <person name="Lindquist E.A."/>
            <person name="Lipzen A."/>
            <person name="Lundell T."/>
            <person name="Morin E."/>
            <person name="Murat C."/>
            <person name="Riley R."/>
            <person name="Ohm R."/>
            <person name="Sun H."/>
            <person name="Tunlid A."/>
            <person name="Henrissat B."/>
            <person name="Grigoriev I.V."/>
            <person name="Hibbett D.S."/>
            <person name="Martin F."/>
        </authorList>
    </citation>
    <scope>NUCLEOTIDE SEQUENCE [LARGE SCALE GENOMIC DNA]</scope>
    <source>
        <strain evidence="2 3">MD-312</strain>
    </source>
</reference>
<evidence type="ECO:0000256" key="1">
    <source>
        <dbReference type="SAM" id="MobiDB-lite"/>
    </source>
</evidence>
<organism evidence="2 3">
    <name type="scientific">Hydnomerulius pinastri MD-312</name>
    <dbReference type="NCBI Taxonomy" id="994086"/>
    <lineage>
        <taxon>Eukaryota</taxon>
        <taxon>Fungi</taxon>
        <taxon>Dikarya</taxon>
        <taxon>Basidiomycota</taxon>
        <taxon>Agaricomycotina</taxon>
        <taxon>Agaricomycetes</taxon>
        <taxon>Agaricomycetidae</taxon>
        <taxon>Boletales</taxon>
        <taxon>Boletales incertae sedis</taxon>
        <taxon>Leucogyrophana</taxon>
    </lineage>
</organism>
<dbReference type="EMBL" id="KN839845">
    <property type="protein sequence ID" value="KIJ64947.1"/>
    <property type="molecule type" value="Genomic_DNA"/>
</dbReference>